<evidence type="ECO:0000313" key="1">
    <source>
        <dbReference type="EMBL" id="KAF5342294.1"/>
    </source>
</evidence>
<name>A0A8H5CJ59_9AGAR</name>
<protein>
    <submittedName>
        <fullName evidence="1">Uncharacterized protein</fullName>
    </submittedName>
</protein>
<gene>
    <name evidence="1" type="ORF">D9611_002113</name>
</gene>
<accession>A0A8H5CJ59</accession>
<organism evidence="1 2">
    <name type="scientific">Ephemerocybe angulata</name>
    <dbReference type="NCBI Taxonomy" id="980116"/>
    <lineage>
        <taxon>Eukaryota</taxon>
        <taxon>Fungi</taxon>
        <taxon>Dikarya</taxon>
        <taxon>Basidiomycota</taxon>
        <taxon>Agaricomycotina</taxon>
        <taxon>Agaricomycetes</taxon>
        <taxon>Agaricomycetidae</taxon>
        <taxon>Agaricales</taxon>
        <taxon>Agaricineae</taxon>
        <taxon>Psathyrellaceae</taxon>
        <taxon>Ephemerocybe</taxon>
    </lineage>
</organism>
<dbReference type="AlphaFoldDB" id="A0A8H5CJ59"/>
<dbReference type="EMBL" id="JAACJK010000001">
    <property type="protein sequence ID" value="KAF5342294.1"/>
    <property type="molecule type" value="Genomic_DNA"/>
</dbReference>
<reference evidence="1 2" key="1">
    <citation type="journal article" date="2020" name="ISME J.">
        <title>Uncovering the hidden diversity of litter-decomposition mechanisms in mushroom-forming fungi.</title>
        <authorList>
            <person name="Floudas D."/>
            <person name="Bentzer J."/>
            <person name="Ahren D."/>
            <person name="Johansson T."/>
            <person name="Persson P."/>
            <person name="Tunlid A."/>
        </authorList>
    </citation>
    <scope>NUCLEOTIDE SEQUENCE [LARGE SCALE GENOMIC DNA]</scope>
    <source>
        <strain evidence="1 2">CBS 175.51</strain>
    </source>
</reference>
<comment type="caution">
    <text evidence="1">The sequence shown here is derived from an EMBL/GenBank/DDBJ whole genome shotgun (WGS) entry which is preliminary data.</text>
</comment>
<proteinExistence type="predicted"/>
<evidence type="ECO:0000313" key="2">
    <source>
        <dbReference type="Proteomes" id="UP000541558"/>
    </source>
</evidence>
<dbReference type="Proteomes" id="UP000541558">
    <property type="component" value="Unassembled WGS sequence"/>
</dbReference>
<keyword evidence="2" id="KW-1185">Reference proteome</keyword>
<sequence length="120" mass="14395">MLLVWQWRSLVWDPLFGQPHAMQRATILSSRVFIRNASDVFRECGWEEEVLNARYPVLDFEHEAIQQHNQRADEKRNVRWRAEVFREEPYMEYWKALEEAAISPALAHLELSSMWEHVNA</sequence>